<evidence type="ECO:0000313" key="5">
    <source>
        <dbReference type="RefSeq" id="XP_015954636.1"/>
    </source>
</evidence>
<dbReference type="AlphaFoldDB" id="A0A6P4CNL5"/>
<evidence type="ECO:0000256" key="2">
    <source>
        <dbReference type="ARBA" id="ARBA00022801"/>
    </source>
</evidence>
<evidence type="ECO:0000313" key="4">
    <source>
        <dbReference type="Proteomes" id="UP000515211"/>
    </source>
</evidence>
<accession>A0A6P4CNL5</accession>
<dbReference type="PANTHER" id="PTHR13620">
    <property type="entry name" value="3-5 EXONUCLEASE"/>
    <property type="match status" value="1"/>
</dbReference>
<dbReference type="Pfam" id="PF01612">
    <property type="entry name" value="DNA_pol_A_exo1"/>
    <property type="match status" value="1"/>
</dbReference>
<reference evidence="5" key="2">
    <citation type="submission" date="2025-08" db="UniProtKB">
        <authorList>
            <consortium name="RefSeq"/>
        </authorList>
    </citation>
    <scope>IDENTIFICATION</scope>
    <source>
        <tissue evidence="5">Whole plant</tissue>
    </source>
</reference>
<dbReference type="CDD" id="cd06141">
    <property type="entry name" value="WRN_exo"/>
    <property type="match status" value="1"/>
</dbReference>
<proteinExistence type="predicted"/>
<dbReference type="InterPro" id="IPR012337">
    <property type="entry name" value="RNaseH-like_sf"/>
</dbReference>
<dbReference type="GeneID" id="107478996"/>
<dbReference type="GO" id="GO:0005634">
    <property type="term" value="C:nucleus"/>
    <property type="evidence" value="ECO:0007669"/>
    <property type="project" value="TreeGrafter"/>
</dbReference>
<evidence type="ECO:0000259" key="3">
    <source>
        <dbReference type="Pfam" id="PF01612"/>
    </source>
</evidence>
<gene>
    <name evidence="5" type="primary">LOC107478996</name>
</gene>
<feature type="domain" description="3'-5' exonuclease" evidence="3">
    <location>
        <begin position="63"/>
        <end position="224"/>
    </location>
</feature>
<sequence>MFGSSSSYSSIPKQGISGASTVSFNNVTSKYTINFDGKAIETTVTDISTIVDRWVKEIIILYAGKSFVVVGLDVKWRPKFSRYKNNKAATLQLCVDDKCLILQLFHILKLPRSLKNFLMNPTFTFVGDEVADDISKIKNEYGLNCGSHADIRKLLISKKWPLCYGMSWLGLKKLASGLYGLNMLRPLHIYESDWRSRFLSIEQVEYACIDAYAYYKIGHKLLKNGRS</sequence>
<organism evidence="4 5">
    <name type="scientific">Arachis duranensis</name>
    <name type="common">Wild peanut</name>
    <dbReference type="NCBI Taxonomy" id="130453"/>
    <lineage>
        <taxon>Eukaryota</taxon>
        <taxon>Viridiplantae</taxon>
        <taxon>Streptophyta</taxon>
        <taxon>Embryophyta</taxon>
        <taxon>Tracheophyta</taxon>
        <taxon>Spermatophyta</taxon>
        <taxon>Magnoliopsida</taxon>
        <taxon>eudicotyledons</taxon>
        <taxon>Gunneridae</taxon>
        <taxon>Pentapetalae</taxon>
        <taxon>rosids</taxon>
        <taxon>fabids</taxon>
        <taxon>Fabales</taxon>
        <taxon>Fabaceae</taxon>
        <taxon>Papilionoideae</taxon>
        <taxon>50 kb inversion clade</taxon>
        <taxon>dalbergioids sensu lato</taxon>
        <taxon>Dalbergieae</taxon>
        <taxon>Pterocarpus clade</taxon>
        <taxon>Arachis</taxon>
    </lineage>
</organism>
<dbReference type="RefSeq" id="XP_015954636.1">
    <property type="nucleotide sequence ID" value="XM_016099150.1"/>
</dbReference>
<dbReference type="KEGG" id="adu:107478996"/>
<dbReference type="GO" id="GO:0005737">
    <property type="term" value="C:cytoplasm"/>
    <property type="evidence" value="ECO:0007669"/>
    <property type="project" value="TreeGrafter"/>
</dbReference>
<dbReference type="PANTHER" id="PTHR13620:SF121">
    <property type="entry name" value="EMB|CAB82946.1-RELATED"/>
    <property type="match status" value="1"/>
</dbReference>
<dbReference type="Proteomes" id="UP000515211">
    <property type="component" value="Chromosome 3"/>
</dbReference>
<dbReference type="GO" id="GO:0006139">
    <property type="term" value="P:nucleobase-containing compound metabolic process"/>
    <property type="evidence" value="ECO:0007669"/>
    <property type="project" value="InterPro"/>
</dbReference>
<dbReference type="InterPro" id="IPR002562">
    <property type="entry name" value="3'-5'_exonuclease_dom"/>
</dbReference>
<evidence type="ECO:0000256" key="1">
    <source>
        <dbReference type="ARBA" id="ARBA00022722"/>
    </source>
</evidence>
<dbReference type="SUPFAM" id="SSF53098">
    <property type="entry name" value="Ribonuclease H-like"/>
    <property type="match status" value="1"/>
</dbReference>
<keyword evidence="2" id="KW-0378">Hydrolase</keyword>
<dbReference type="GO" id="GO:0003676">
    <property type="term" value="F:nucleic acid binding"/>
    <property type="evidence" value="ECO:0007669"/>
    <property type="project" value="InterPro"/>
</dbReference>
<protein>
    <submittedName>
        <fullName evidence="5">3'-5' exonuclease-like</fullName>
    </submittedName>
</protein>
<dbReference type="GO" id="GO:0008408">
    <property type="term" value="F:3'-5' exonuclease activity"/>
    <property type="evidence" value="ECO:0007669"/>
    <property type="project" value="InterPro"/>
</dbReference>
<keyword evidence="4" id="KW-1185">Reference proteome</keyword>
<dbReference type="Gene3D" id="3.30.420.10">
    <property type="entry name" value="Ribonuclease H-like superfamily/Ribonuclease H"/>
    <property type="match status" value="1"/>
</dbReference>
<dbReference type="OrthoDB" id="446462at2759"/>
<dbReference type="InterPro" id="IPR051132">
    <property type="entry name" value="3-5_Exonuclease_domain"/>
</dbReference>
<keyword evidence="1" id="KW-0540">Nuclease</keyword>
<name>A0A6P4CNL5_ARADU</name>
<dbReference type="InterPro" id="IPR036397">
    <property type="entry name" value="RNaseH_sf"/>
</dbReference>
<reference evidence="4" key="1">
    <citation type="journal article" date="2016" name="Nat. Genet.">
        <title>The genome sequences of Arachis duranensis and Arachis ipaensis, the diploid ancestors of cultivated peanut.</title>
        <authorList>
            <person name="Bertioli D.J."/>
            <person name="Cannon S.B."/>
            <person name="Froenicke L."/>
            <person name="Huang G."/>
            <person name="Farmer A.D."/>
            <person name="Cannon E.K."/>
            <person name="Liu X."/>
            <person name="Gao D."/>
            <person name="Clevenger J."/>
            <person name="Dash S."/>
            <person name="Ren L."/>
            <person name="Moretzsohn M.C."/>
            <person name="Shirasawa K."/>
            <person name="Huang W."/>
            <person name="Vidigal B."/>
            <person name="Abernathy B."/>
            <person name="Chu Y."/>
            <person name="Niederhuth C.E."/>
            <person name="Umale P."/>
            <person name="Araujo A.C."/>
            <person name="Kozik A."/>
            <person name="Kim K.D."/>
            <person name="Burow M.D."/>
            <person name="Varshney R.K."/>
            <person name="Wang X."/>
            <person name="Zhang X."/>
            <person name="Barkley N."/>
            <person name="Guimaraes P.M."/>
            <person name="Isobe S."/>
            <person name="Guo B."/>
            <person name="Liao B."/>
            <person name="Stalker H.T."/>
            <person name="Schmitz R.J."/>
            <person name="Scheffler B.E."/>
            <person name="Leal-Bertioli S.C."/>
            <person name="Xun X."/>
            <person name="Jackson S.A."/>
            <person name="Michelmore R."/>
            <person name="Ozias-Akins P."/>
        </authorList>
    </citation>
    <scope>NUCLEOTIDE SEQUENCE [LARGE SCALE GENOMIC DNA]</scope>
    <source>
        <strain evidence="4">cv. V14167</strain>
    </source>
</reference>